<protein>
    <submittedName>
        <fullName evidence="2">Uncharacterized protein</fullName>
    </submittedName>
</protein>
<accession>V9D558</accession>
<proteinExistence type="predicted"/>
<dbReference type="VEuPathDB" id="FungiDB:G647_06075"/>
<evidence type="ECO:0000313" key="3">
    <source>
        <dbReference type="Proteomes" id="UP000030678"/>
    </source>
</evidence>
<sequence>MAFEFQPSVLPNHPRHSSSAQAHGRQRPQLAIPTGDNDRPGASQTSPISVKLEEMFAHGCFHHYSSTIQDMFEADHQHWFILRFLRRDSQCPLFRRNHTSIYYNPPPDLFALVAEIREDKSWEAKRLEVLASDLLGPILEAQGPVRTMQPILHLPRDPFARHREKGSPWSLLASNTVGRYPDINPRAKALAPPLPQLVRLPPKAMPV</sequence>
<evidence type="ECO:0000256" key="1">
    <source>
        <dbReference type="SAM" id="MobiDB-lite"/>
    </source>
</evidence>
<feature type="region of interest" description="Disordered" evidence="1">
    <location>
        <begin position="1"/>
        <end position="45"/>
    </location>
</feature>
<dbReference type="Proteomes" id="UP000030678">
    <property type="component" value="Unassembled WGS sequence"/>
</dbReference>
<organism evidence="2 3">
    <name type="scientific">Cladophialophora carrionii CBS 160.54</name>
    <dbReference type="NCBI Taxonomy" id="1279043"/>
    <lineage>
        <taxon>Eukaryota</taxon>
        <taxon>Fungi</taxon>
        <taxon>Dikarya</taxon>
        <taxon>Ascomycota</taxon>
        <taxon>Pezizomycotina</taxon>
        <taxon>Eurotiomycetes</taxon>
        <taxon>Chaetothyriomycetidae</taxon>
        <taxon>Chaetothyriales</taxon>
        <taxon>Herpotrichiellaceae</taxon>
        <taxon>Cladophialophora</taxon>
    </lineage>
</organism>
<reference evidence="2 3" key="1">
    <citation type="submission" date="2013-03" db="EMBL/GenBank/DDBJ databases">
        <title>The Genome Sequence of Cladophialophora carrionii CBS 160.54.</title>
        <authorList>
            <consortium name="The Broad Institute Genomics Platform"/>
            <person name="Cuomo C."/>
            <person name="de Hoog S."/>
            <person name="Gorbushina A."/>
            <person name="Walker B."/>
            <person name="Young S.K."/>
            <person name="Zeng Q."/>
            <person name="Gargeya S."/>
            <person name="Fitzgerald M."/>
            <person name="Haas B."/>
            <person name="Abouelleil A."/>
            <person name="Allen A.W."/>
            <person name="Alvarado L."/>
            <person name="Arachchi H.M."/>
            <person name="Berlin A.M."/>
            <person name="Chapman S.B."/>
            <person name="Gainer-Dewar J."/>
            <person name="Goldberg J."/>
            <person name="Griggs A."/>
            <person name="Gujja S."/>
            <person name="Hansen M."/>
            <person name="Howarth C."/>
            <person name="Imamovic A."/>
            <person name="Ireland A."/>
            <person name="Larimer J."/>
            <person name="McCowan C."/>
            <person name="Murphy C."/>
            <person name="Pearson M."/>
            <person name="Poon T.W."/>
            <person name="Priest M."/>
            <person name="Roberts A."/>
            <person name="Saif S."/>
            <person name="Shea T."/>
            <person name="Sisk P."/>
            <person name="Sykes S."/>
            <person name="Wortman J."/>
            <person name="Nusbaum C."/>
            <person name="Birren B."/>
        </authorList>
    </citation>
    <scope>NUCLEOTIDE SEQUENCE [LARGE SCALE GENOMIC DNA]</scope>
    <source>
        <strain evidence="2 3">CBS 160.54</strain>
    </source>
</reference>
<dbReference type="RefSeq" id="XP_008728622.1">
    <property type="nucleotide sequence ID" value="XM_008730400.1"/>
</dbReference>
<name>V9D558_9EURO</name>
<evidence type="ECO:0000313" key="2">
    <source>
        <dbReference type="EMBL" id="ETI22005.1"/>
    </source>
</evidence>
<dbReference type="HOGENOM" id="CLU_1326238_0_0_1"/>
<dbReference type="AlphaFoldDB" id="V9D558"/>
<dbReference type="GeneID" id="19984568"/>
<dbReference type="EMBL" id="KB822706">
    <property type="protein sequence ID" value="ETI22005.1"/>
    <property type="molecule type" value="Genomic_DNA"/>
</dbReference>
<dbReference type="OrthoDB" id="4161792at2759"/>
<gene>
    <name evidence="2" type="ORF">G647_06075</name>
</gene>